<dbReference type="Gene3D" id="3.40.720.10">
    <property type="entry name" value="Alkaline Phosphatase, subunit A"/>
    <property type="match status" value="1"/>
</dbReference>
<dbReference type="EMBL" id="JAHPJJ010000006">
    <property type="protein sequence ID" value="MBU9694861.1"/>
    <property type="molecule type" value="Genomic_DNA"/>
</dbReference>
<evidence type="ECO:0000259" key="1">
    <source>
        <dbReference type="Pfam" id="PF00884"/>
    </source>
</evidence>
<keyword evidence="3" id="KW-1185">Reference proteome</keyword>
<name>A0ABS6IV34_9LACO</name>
<gene>
    <name evidence="2" type="ORF">KSL82_02855</name>
</gene>
<proteinExistence type="predicted"/>
<evidence type="ECO:0000313" key="2">
    <source>
        <dbReference type="EMBL" id="MBU9694861.1"/>
    </source>
</evidence>
<dbReference type="InterPro" id="IPR000917">
    <property type="entry name" value="Sulfatase_N"/>
</dbReference>
<evidence type="ECO:0000313" key="3">
    <source>
        <dbReference type="Proteomes" id="UP001196248"/>
    </source>
</evidence>
<comment type="caution">
    <text evidence="2">The sequence shown here is derived from an EMBL/GenBank/DDBJ whole genome shotgun (WGS) entry which is preliminary data.</text>
</comment>
<accession>A0ABS6IV34</accession>
<dbReference type="CDD" id="cd16015">
    <property type="entry name" value="LTA_synthase"/>
    <property type="match status" value="1"/>
</dbReference>
<dbReference type="InterPro" id="IPR017850">
    <property type="entry name" value="Alkaline_phosphatase_core_sf"/>
</dbReference>
<reference evidence="2 3" key="1">
    <citation type="submission" date="2021-06" db="EMBL/GenBank/DDBJ databases">
        <title>Limosilactobacillus angelus sp. nov., isolated from the human vagina.</title>
        <authorList>
            <person name="Chen Y.-S."/>
        </authorList>
    </citation>
    <scope>NUCLEOTIDE SEQUENCE [LARGE SCALE GENOMIC DNA]</scope>
    <source>
        <strain evidence="2 3">P5L02</strain>
    </source>
</reference>
<sequence length="445" mass="50835">MTSIDDQPMFYNQLSGARINGPLLQFMNNIDVTVMVKPAGYSQQTMTAIVHKYHLDAQQINRQRTNSFSKQTIIFNLSESFANPQRVPGVHLKSNPVPYITKLSKQNTGGLMISSGYGGGTANMEYMALTGFALTNFSPTLPTPYTQLVNNLKNNPSIAQQFKSAIAIHPYNGAFYNRTEVYRKFGIDRFLYLGSKYPIRHQKKIDRSPYLSDQTSYQNVLDQLTNYHGGRFINLVTMQNHFPYNQHFYNEISKYQATKVSAGTDKSSVNDFATGIHHTDEAMKQFITAIDQIKKPITVVFYGDHLPEIYGNEMTKDGLKLHETDYFIYSNRYAREHGARNYKQKTAYVAPNDFIAMAAKQTNSKVNWYQALLTRVYEQLPVITEDVQASGNVNAYNSNSRFITQKGKILKENQLTKKQKTLLHDYRLVQYDVTAGKHYVVKTMK</sequence>
<dbReference type="Pfam" id="PF00884">
    <property type="entry name" value="Sulfatase"/>
    <property type="match status" value="1"/>
</dbReference>
<protein>
    <submittedName>
        <fullName evidence="2">LTA synthase family protein</fullName>
    </submittedName>
</protein>
<dbReference type="Proteomes" id="UP001196248">
    <property type="component" value="Unassembled WGS sequence"/>
</dbReference>
<feature type="domain" description="Sulfatase N-terminal" evidence="1">
    <location>
        <begin position="71"/>
        <end position="362"/>
    </location>
</feature>
<dbReference type="SUPFAM" id="SSF53649">
    <property type="entry name" value="Alkaline phosphatase-like"/>
    <property type="match status" value="1"/>
</dbReference>
<organism evidence="2 3">
    <name type="scientific">Limosilactobacillus portuensis</name>
    <dbReference type="NCBI Taxonomy" id="2742601"/>
    <lineage>
        <taxon>Bacteria</taxon>
        <taxon>Bacillati</taxon>
        <taxon>Bacillota</taxon>
        <taxon>Bacilli</taxon>
        <taxon>Lactobacillales</taxon>
        <taxon>Lactobacillaceae</taxon>
        <taxon>Limosilactobacillus</taxon>
    </lineage>
</organism>